<keyword evidence="10" id="KW-1133">Transmembrane helix</keyword>
<accession>A0A2G5CLY9</accession>
<proteinExistence type="inferred from homology"/>
<evidence type="ECO:0000256" key="15">
    <source>
        <dbReference type="PROSITE-ProRule" id="PRU10141"/>
    </source>
</evidence>
<keyword evidence="5" id="KW-0812">Transmembrane</keyword>
<keyword evidence="7 15" id="KW-0547">Nucleotide-binding</keyword>
<dbReference type="InterPro" id="IPR011009">
    <property type="entry name" value="Kinase-like_dom_sf"/>
</dbReference>
<dbReference type="GO" id="GO:0004674">
    <property type="term" value="F:protein serine/threonine kinase activity"/>
    <property type="evidence" value="ECO:0007669"/>
    <property type="project" value="UniProtKB-KW"/>
</dbReference>
<protein>
    <recommendedName>
        <fullName evidence="2">non-specific serine/threonine protein kinase</fullName>
        <ecNumber evidence="2">2.7.11.1</ecNumber>
    </recommendedName>
</protein>
<sequence length="253" mass="29035">MDMKNYSRHEDGISYLVEKYLGELGPKSYSFEDLQSFTSNFSLSNKIGSGGYGEVYKGQFPNGMQVAVKVLSTKDVVEETFMAEVSTMGNAYHRNLIKLYGYCFDHKLKALVYEYTENGSLDKILYENYLRSSIKWEKLYDIAIQTAKGLVYLHDGWDEQIIHHDIKAGNVLLDRHLSPKITDFGLAKIMKRELNDITLSRTRGTQGYNAPKTWMPASRVTYKCDVYSFGMMLFEVLGKRNNGVGENWFLEQV</sequence>
<reference evidence="18 19" key="1">
    <citation type="submission" date="2017-09" db="EMBL/GenBank/DDBJ databases">
        <title>WGS assembly of Aquilegia coerulea Goldsmith.</title>
        <authorList>
            <person name="Hodges S."/>
            <person name="Kramer E."/>
            <person name="Nordborg M."/>
            <person name="Tomkins J."/>
            <person name="Borevitz J."/>
            <person name="Derieg N."/>
            <person name="Yan J."/>
            <person name="Mihaltcheva S."/>
            <person name="Hayes R.D."/>
            <person name="Rokhsar D."/>
        </authorList>
    </citation>
    <scope>NUCLEOTIDE SEQUENCE [LARGE SCALE GENOMIC DNA]</scope>
    <source>
        <strain evidence="19">cv. Goldsmith</strain>
    </source>
</reference>
<dbReference type="InterPro" id="IPR000719">
    <property type="entry name" value="Prot_kinase_dom"/>
</dbReference>
<dbReference type="FunFam" id="1.10.510.10:FF:001023">
    <property type="entry name" value="Os07g0541700 protein"/>
    <property type="match status" value="1"/>
</dbReference>
<dbReference type="GO" id="GO:0016020">
    <property type="term" value="C:membrane"/>
    <property type="evidence" value="ECO:0007669"/>
    <property type="project" value="UniProtKB-SubCell"/>
</dbReference>
<evidence type="ECO:0000256" key="11">
    <source>
        <dbReference type="ARBA" id="ARBA00023136"/>
    </source>
</evidence>
<evidence type="ECO:0000256" key="14">
    <source>
        <dbReference type="ARBA" id="ARBA00048679"/>
    </source>
</evidence>
<dbReference type="InterPro" id="IPR045874">
    <property type="entry name" value="LRK10/LRL21-25-like"/>
</dbReference>
<dbReference type="Pfam" id="PF07714">
    <property type="entry name" value="PK_Tyr_Ser-Thr"/>
    <property type="match status" value="1"/>
</dbReference>
<name>A0A2G5CLY9_AQUCA</name>
<dbReference type="EMBL" id="KZ305062">
    <property type="protein sequence ID" value="PIA32279.1"/>
    <property type="molecule type" value="Genomic_DNA"/>
</dbReference>
<comment type="similarity">
    <text evidence="16">Belongs to the protein kinase superfamily.</text>
</comment>
<evidence type="ECO:0000256" key="1">
    <source>
        <dbReference type="ARBA" id="ARBA00004479"/>
    </source>
</evidence>
<organism evidence="18 19">
    <name type="scientific">Aquilegia coerulea</name>
    <name type="common">Rocky mountain columbine</name>
    <dbReference type="NCBI Taxonomy" id="218851"/>
    <lineage>
        <taxon>Eukaryota</taxon>
        <taxon>Viridiplantae</taxon>
        <taxon>Streptophyta</taxon>
        <taxon>Embryophyta</taxon>
        <taxon>Tracheophyta</taxon>
        <taxon>Spermatophyta</taxon>
        <taxon>Magnoliopsida</taxon>
        <taxon>Ranunculales</taxon>
        <taxon>Ranunculaceae</taxon>
        <taxon>Thalictroideae</taxon>
        <taxon>Aquilegia</taxon>
    </lineage>
</organism>
<dbReference type="SUPFAM" id="SSF56112">
    <property type="entry name" value="Protein kinase-like (PK-like)"/>
    <property type="match status" value="1"/>
</dbReference>
<dbReference type="InterPro" id="IPR008271">
    <property type="entry name" value="Ser/Thr_kinase_AS"/>
</dbReference>
<dbReference type="InParanoid" id="A0A2G5CLY9"/>
<evidence type="ECO:0000256" key="8">
    <source>
        <dbReference type="ARBA" id="ARBA00022777"/>
    </source>
</evidence>
<dbReference type="OrthoDB" id="4062651at2759"/>
<gene>
    <name evidence="18" type="ORF">AQUCO_04500108v1</name>
</gene>
<keyword evidence="11" id="KW-0472">Membrane</keyword>
<dbReference type="InterPro" id="IPR017441">
    <property type="entry name" value="Protein_kinase_ATP_BS"/>
</dbReference>
<dbReference type="Gene3D" id="1.10.510.10">
    <property type="entry name" value="Transferase(Phosphotransferase) domain 1"/>
    <property type="match status" value="1"/>
</dbReference>
<evidence type="ECO:0000256" key="12">
    <source>
        <dbReference type="ARBA" id="ARBA00023180"/>
    </source>
</evidence>
<dbReference type="SMART" id="SM00220">
    <property type="entry name" value="S_TKc"/>
    <property type="match status" value="1"/>
</dbReference>
<comment type="catalytic activity">
    <reaction evidence="13">
        <text>L-threonyl-[protein] + ATP = O-phospho-L-threonyl-[protein] + ADP + H(+)</text>
        <dbReference type="Rhea" id="RHEA:46608"/>
        <dbReference type="Rhea" id="RHEA-COMP:11060"/>
        <dbReference type="Rhea" id="RHEA-COMP:11605"/>
        <dbReference type="ChEBI" id="CHEBI:15378"/>
        <dbReference type="ChEBI" id="CHEBI:30013"/>
        <dbReference type="ChEBI" id="CHEBI:30616"/>
        <dbReference type="ChEBI" id="CHEBI:61977"/>
        <dbReference type="ChEBI" id="CHEBI:456216"/>
        <dbReference type="EC" id="2.7.11.1"/>
    </reaction>
</comment>
<evidence type="ECO:0000256" key="16">
    <source>
        <dbReference type="RuleBase" id="RU000304"/>
    </source>
</evidence>
<dbReference type="FunFam" id="3.30.200.20:FF:000015">
    <property type="entry name" value="Somatic embryogenesis receptor kinase 1"/>
    <property type="match status" value="1"/>
</dbReference>
<dbReference type="PROSITE" id="PS00107">
    <property type="entry name" value="PROTEIN_KINASE_ATP"/>
    <property type="match status" value="1"/>
</dbReference>
<evidence type="ECO:0000256" key="3">
    <source>
        <dbReference type="ARBA" id="ARBA00022527"/>
    </source>
</evidence>
<feature type="binding site" evidence="15">
    <location>
        <position position="69"/>
    </location>
    <ligand>
        <name>ATP</name>
        <dbReference type="ChEBI" id="CHEBI:30616"/>
    </ligand>
</feature>
<evidence type="ECO:0000256" key="4">
    <source>
        <dbReference type="ARBA" id="ARBA00022679"/>
    </source>
</evidence>
<evidence type="ECO:0000256" key="2">
    <source>
        <dbReference type="ARBA" id="ARBA00012513"/>
    </source>
</evidence>
<keyword evidence="8" id="KW-0418">Kinase</keyword>
<dbReference type="STRING" id="218851.A0A2G5CLY9"/>
<keyword evidence="19" id="KW-1185">Reference proteome</keyword>
<evidence type="ECO:0000256" key="10">
    <source>
        <dbReference type="ARBA" id="ARBA00022989"/>
    </source>
</evidence>
<keyword evidence="4" id="KW-0808">Transferase</keyword>
<comment type="catalytic activity">
    <reaction evidence="14">
        <text>L-seryl-[protein] + ATP = O-phospho-L-seryl-[protein] + ADP + H(+)</text>
        <dbReference type="Rhea" id="RHEA:17989"/>
        <dbReference type="Rhea" id="RHEA-COMP:9863"/>
        <dbReference type="Rhea" id="RHEA-COMP:11604"/>
        <dbReference type="ChEBI" id="CHEBI:15378"/>
        <dbReference type="ChEBI" id="CHEBI:29999"/>
        <dbReference type="ChEBI" id="CHEBI:30616"/>
        <dbReference type="ChEBI" id="CHEBI:83421"/>
        <dbReference type="ChEBI" id="CHEBI:456216"/>
        <dbReference type="EC" id="2.7.11.1"/>
    </reaction>
</comment>
<evidence type="ECO:0000259" key="17">
    <source>
        <dbReference type="PROSITE" id="PS50011"/>
    </source>
</evidence>
<keyword evidence="3 16" id="KW-0723">Serine/threonine-protein kinase</keyword>
<evidence type="ECO:0000313" key="18">
    <source>
        <dbReference type="EMBL" id="PIA32279.1"/>
    </source>
</evidence>
<dbReference type="InterPro" id="IPR001245">
    <property type="entry name" value="Ser-Thr/Tyr_kinase_cat_dom"/>
</dbReference>
<keyword evidence="6" id="KW-0732">Signal</keyword>
<dbReference type="PROSITE" id="PS50011">
    <property type="entry name" value="PROTEIN_KINASE_DOM"/>
    <property type="match status" value="1"/>
</dbReference>
<evidence type="ECO:0000256" key="6">
    <source>
        <dbReference type="ARBA" id="ARBA00022729"/>
    </source>
</evidence>
<dbReference type="AlphaFoldDB" id="A0A2G5CLY9"/>
<evidence type="ECO:0000256" key="7">
    <source>
        <dbReference type="ARBA" id="ARBA00022741"/>
    </source>
</evidence>
<dbReference type="GO" id="GO:0005524">
    <property type="term" value="F:ATP binding"/>
    <property type="evidence" value="ECO:0007669"/>
    <property type="project" value="UniProtKB-UniRule"/>
</dbReference>
<dbReference type="Gene3D" id="3.30.200.20">
    <property type="entry name" value="Phosphorylase Kinase, domain 1"/>
    <property type="match status" value="1"/>
</dbReference>
<dbReference type="PANTHER" id="PTHR27009">
    <property type="entry name" value="RUST RESISTANCE KINASE LR10-RELATED"/>
    <property type="match status" value="1"/>
</dbReference>
<evidence type="ECO:0000313" key="19">
    <source>
        <dbReference type="Proteomes" id="UP000230069"/>
    </source>
</evidence>
<dbReference type="EC" id="2.7.11.1" evidence="2"/>
<dbReference type="Proteomes" id="UP000230069">
    <property type="component" value="Unassembled WGS sequence"/>
</dbReference>
<evidence type="ECO:0000256" key="9">
    <source>
        <dbReference type="ARBA" id="ARBA00022840"/>
    </source>
</evidence>
<evidence type="ECO:0000256" key="13">
    <source>
        <dbReference type="ARBA" id="ARBA00047899"/>
    </source>
</evidence>
<feature type="domain" description="Protein kinase" evidence="17">
    <location>
        <begin position="41"/>
        <end position="253"/>
    </location>
</feature>
<evidence type="ECO:0000256" key="5">
    <source>
        <dbReference type="ARBA" id="ARBA00022692"/>
    </source>
</evidence>
<keyword evidence="9 15" id="KW-0067">ATP-binding</keyword>
<comment type="subcellular location">
    <subcellularLocation>
        <location evidence="1">Membrane</location>
        <topology evidence="1">Single-pass type I membrane protein</topology>
    </subcellularLocation>
</comment>
<keyword evidence="12" id="KW-0325">Glycoprotein</keyword>
<dbReference type="PROSITE" id="PS00108">
    <property type="entry name" value="PROTEIN_KINASE_ST"/>
    <property type="match status" value="1"/>
</dbReference>